<name>A0A811KDB7_BURXY</name>
<comment type="similarity">
    <text evidence="2 6">Belongs to the nematode receptor-like protein srg family.</text>
</comment>
<proteinExistence type="inferred from homology"/>
<feature type="transmembrane region" description="Helical" evidence="6">
    <location>
        <begin position="6"/>
        <end position="29"/>
    </location>
</feature>
<dbReference type="OrthoDB" id="5789805at2759"/>
<keyword evidence="4 6" id="KW-1133">Transmembrane helix</keyword>
<dbReference type="Proteomes" id="UP000582659">
    <property type="component" value="Unassembled WGS sequence"/>
</dbReference>
<evidence type="ECO:0000256" key="3">
    <source>
        <dbReference type="ARBA" id="ARBA00022692"/>
    </source>
</evidence>
<keyword evidence="3 6" id="KW-0812">Transmembrane</keyword>
<protein>
    <recommendedName>
        <fullName evidence="6">Serpentine receptor class gamma</fullName>
    </recommendedName>
</protein>
<feature type="transmembrane region" description="Helical" evidence="6">
    <location>
        <begin position="84"/>
        <end position="109"/>
    </location>
</feature>
<sequence length="223" mass="25571">MVPTWVHIIYYLYGIPLILLYALIIIVLLKKNTTFSSTFYSFIALFGIQDILYYGLVQYEVRGPVSELLLTTVFSGLQIHSPKWHVVLFFIRISLEFNGVVSTVVLALFRVSSMLLPLSHERRWKNTLPIVVCLNILLPFGLYGYLLLNKAILLCAGSNTNVVGCFMVYDHSFTNHGMSQEVVEISSALETGNQPFYFVLSYVSSSCQHWHYEYDHDELHDSR</sequence>
<keyword evidence="5 6" id="KW-0472">Membrane</keyword>
<feature type="transmembrane region" description="Helical" evidence="6">
    <location>
        <begin position="130"/>
        <end position="148"/>
    </location>
</feature>
<comment type="caution">
    <text evidence="7">The sequence shown here is derived from an EMBL/GenBank/DDBJ whole genome shotgun (WGS) entry which is preliminary data.</text>
</comment>
<evidence type="ECO:0000256" key="4">
    <source>
        <dbReference type="ARBA" id="ARBA00022989"/>
    </source>
</evidence>
<dbReference type="GO" id="GO:0007606">
    <property type="term" value="P:sensory perception of chemical stimulus"/>
    <property type="evidence" value="ECO:0007669"/>
    <property type="project" value="UniProtKB-UniRule"/>
</dbReference>
<evidence type="ECO:0000256" key="1">
    <source>
        <dbReference type="ARBA" id="ARBA00004141"/>
    </source>
</evidence>
<dbReference type="AlphaFoldDB" id="A0A811KDB7"/>
<dbReference type="GO" id="GO:0016020">
    <property type="term" value="C:membrane"/>
    <property type="evidence" value="ECO:0007669"/>
    <property type="project" value="UniProtKB-SubCell"/>
</dbReference>
<gene>
    <name evidence="7" type="ORF">BXYJ_LOCUS2972</name>
</gene>
<organism evidence="7 8">
    <name type="scientific">Bursaphelenchus xylophilus</name>
    <name type="common">Pinewood nematode worm</name>
    <name type="synonym">Aphelenchoides xylophilus</name>
    <dbReference type="NCBI Taxonomy" id="6326"/>
    <lineage>
        <taxon>Eukaryota</taxon>
        <taxon>Metazoa</taxon>
        <taxon>Ecdysozoa</taxon>
        <taxon>Nematoda</taxon>
        <taxon>Chromadorea</taxon>
        <taxon>Rhabditida</taxon>
        <taxon>Tylenchina</taxon>
        <taxon>Tylenchomorpha</taxon>
        <taxon>Aphelenchoidea</taxon>
        <taxon>Aphelenchoididae</taxon>
        <taxon>Bursaphelenchus</taxon>
    </lineage>
</organism>
<evidence type="ECO:0000313" key="7">
    <source>
        <dbReference type="EMBL" id="CAD5213322.1"/>
    </source>
</evidence>
<evidence type="ECO:0000256" key="6">
    <source>
        <dbReference type="RuleBase" id="RU280813"/>
    </source>
</evidence>
<evidence type="ECO:0000256" key="2">
    <source>
        <dbReference type="ARBA" id="ARBA00005692"/>
    </source>
</evidence>
<feature type="transmembrane region" description="Helical" evidence="6">
    <location>
        <begin position="38"/>
        <end position="56"/>
    </location>
</feature>
<dbReference type="PANTHER" id="PTHR31552:SF8">
    <property type="entry name" value="SERPENTINE RECEPTOR CLASS GAMMA"/>
    <property type="match status" value="1"/>
</dbReference>
<dbReference type="EMBL" id="CAJFDI010000002">
    <property type="protein sequence ID" value="CAD5213322.1"/>
    <property type="molecule type" value="Genomic_DNA"/>
</dbReference>
<keyword evidence="8" id="KW-1185">Reference proteome</keyword>
<dbReference type="PANTHER" id="PTHR31552">
    <property type="entry name" value="SERPENTINE RECEPTOR CLASS GAMMA"/>
    <property type="match status" value="1"/>
</dbReference>
<comment type="caution">
    <text evidence="6">Lacks conserved residue(s) required for the propagation of feature annotation.</text>
</comment>
<evidence type="ECO:0000313" key="8">
    <source>
        <dbReference type="Proteomes" id="UP000659654"/>
    </source>
</evidence>
<dbReference type="GO" id="GO:0004888">
    <property type="term" value="F:transmembrane signaling receptor activity"/>
    <property type="evidence" value="ECO:0007669"/>
    <property type="project" value="InterPro"/>
</dbReference>
<dbReference type="InterPro" id="IPR000609">
    <property type="entry name" value="7TM_GPCR_serpentine_rcpt_Srg"/>
</dbReference>
<dbReference type="EMBL" id="CAJFCV020000002">
    <property type="protein sequence ID" value="CAG9092349.1"/>
    <property type="molecule type" value="Genomic_DNA"/>
</dbReference>
<accession>A0A811KDB7</accession>
<comment type="subcellular location">
    <subcellularLocation>
        <location evidence="1">Membrane</location>
        <topology evidence="1">Multi-pass membrane protein</topology>
    </subcellularLocation>
</comment>
<dbReference type="Proteomes" id="UP000659654">
    <property type="component" value="Unassembled WGS sequence"/>
</dbReference>
<dbReference type="Pfam" id="PF02118">
    <property type="entry name" value="Srg"/>
    <property type="match status" value="1"/>
</dbReference>
<reference evidence="7" key="1">
    <citation type="submission" date="2020-09" db="EMBL/GenBank/DDBJ databases">
        <authorList>
            <person name="Kikuchi T."/>
        </authorList>
    </citation>
    <scope>NUCLEOTIDE SEQUENCE</scope>
    <source>
        <strain evidence="7">Ka4C1</strain>
    </source>
</reference>
<evidence type="ECO:0000256" key="5">
    <source>
        <dbReference type="ARBA" id="ARBA00023136"/>
    </source>
</evidence>
<dbReference type="SMR" id="A0A811KDB7"/>